<dbReference type="GO" id="GO:0003697">
    <property type="term" value="F:single-stranded DNA binding"/>
    <property type="evidence" value="ECO:0007669"/>
    <property type="project" value="InterPro"/>
</dbReference>
<dbReference type="GO" id="GO:0005524">
    <property type="term" value="F:ATP binding"/>
    <property type="evidence" value="ECO:0007669"/>
    <property type="project" value="InterPro"/>
</dbReference>
<dbReference type="GO" id="GO:0006260">
    <property type="term" value="P:DNA replication"/>
    <property type="evidence" value="ECO:0007669"/>
    <property type="project" value="InterPro"/>
</dbReference>
<dbReference type="InterPro" id="IPR027032">
    <property type="entry name" value="Twinkle-like"/>
</dbReference>
<feature type="domain" description="SF4 helicase" evidence="1">
    <location>
        <begin position="382"/>
        <end position="656"/>
    </location>
</feature>
<gene>
    <name evidence="2" type="ORF">10S8_19</name>
</gene>
<evidence type="ECO:0000313" key="2">
    <source>
        <dbReference type="EMBL" id="ASN71575.1"/>
    </source>
</evidence>
<dbReference type="PANTHER" id="PTHR12873:SF6">
    <property type="entry name" value="TOPRIM DOMAIN-CONTAINING PROTEIN"/>
    <property type="match status" value="1"/>
</dbReference>
<dbReference type="InterPro" id="IPR027417">
    <property type="entry name" value="P-loop_NTPase"/>
</dbReference>
<name>A0A2H4J8K1_9CAUD</name>
<dbReference type="Pfam" id="PF13481">
    <property type="entry name" value="AAA_25"/>
    <property type="match status" value="1"/>
</dbReference>
<sequence>MAVGQKLFDTDEIRKTINAIKPEGELFEVRCLEANGRKVYSGYFKSPESLIDQLCRLNSTDSNIYITLGKVKEDCYSREQREKFVMNAKNTTNDNDIVGYKWLFIDVDPQRPAGVSSSEEQLQKAKERGNRIYVFMKNLGFNDPVTALSGNGIHLLYRIQIANNEENKALVKKCLAALDMFFSDDELKIDTTNFNPSRICKLYGTMARKGSNTEQNPHRLSHLLSEGIREPTDSIYLEKLAAMIPDKQEKPQRYNNYNPKDFDLEEWLQRYNIRYRKAAYSDGTKFILDECPFDSNHKGKDACIFQARSGGIGFHCFHNSCSDKTWQDVRKLFEPDAYEKRQQEYERKIYSRLPVQQRPIQSIVPVQGNPVFFTARNILDLQVPEERFVKSGIADIDKKLRGLKKGYVTVMSGLSAAGKSSVISEMVLDGVNTGNNVAVFSGELAPKNFMRWMDLQAAGKGYTEPTQFEGYYNVPRKYKEQIADWLGRHFFLYNNEYGNDYQAIAEQFEKSIEENKLDLLILDNLMAFNIYCLSSDKFNAQTAFVWDLQRIAKKHNVHILFIAHPRKAMGFLRLDDISGTADLRNAVDNALIVHRVNNDFKRLSKMMFDWKDDNPIYNATNVIEIAKDRDGGTQDYFAPLYYEHETKRLKNSPAENKIYGWNKADDGFLIVEQGEIPFD</sequence>
<dbReference type="Gene3D" id="3.40.50.300">
    <property type="entry name" value="P-loop containing nucleotide triphosphate hydrolases"/>
    <property type="match status" value="1"/>
</dbReference>
<protein>
    <recommendedName>
        <fullName evidence="1">SF4 helicase domain-containing protein</fullName>
    </recommendedName>
</protein>
<dbReference type="PANTHER" id="PTHR12873">
    <property type="entry name" value="T7-LIKE MITOCHONDRIAL DNA HELICASE"/>
    <property type="match status" value="1"/>
</dbReference>
<dbReference type="GO" id="GO:0043139">
    <property type="term" value="F:5'-3' DNA helicase activity"/>
    <property type="evidence" value="ECO:0007669"/>
    <property type="project" value="InterPro"/>
</dbReference>
<proteinExistence type="predicted"/>
<dbReference type="SUPFAM" id="SSF52540">
    <property type="entry name" value="P-loop containing nucleoside triphosphate hydrolases"/>
    <property type="match status" value="1"/>
</dbReference>
<dbReference type="PROSITE" id="PS51199">
    <property type="entry name" value="SF4_HELICASE"/>
    <property type="match status" value="1"/>
</dbReference>
<dbReference type="EMBL" id="MF417928">
    <property type="protein sequence ID" value="ASN71575.1"/>
    <property type="molecule type" value="Genomic_DNA"/>
</dbReference>
<organism evidence="2">
    <name type="scientific">uncultured Caudovirales phage</name>
    <dbReference type="NCBI Taxonomy" id="2100421"/>
    <lineage>
        <taxon>Viruses</taxon>
        <taxon>Duplodnaviria</taxon>
        <taxon>Heunggongvirae</taxon>
        <taxon>Uroviricota</taxon>
        <taxon>Caudoviricetes</taxon>
        <taxon>Peduoviridae</taxon>
        <taxon>Maltschvirus</taxon>
        <taxon>Maltschvirus maltsch</taxon>
    </lineage>
</organism>
<dbReference type="InterPro" id="IPR007694">
    <property type="entry name" value="DNA_helicase_DnaB-like_C"/>
</dbReference>
<reference evidence="2" key="1">
    <citation type="submission" date="2017-06" db="EMBL/GenBank/DDBJ databases">
        <title>Novel phages from South African skin metaviromes.</title>
        <authorList>
            <person name="van Zyl L.J."/>
            <person name="Abrahams Y."/>
            <person name="Stander E.A."/>
            <person name="Kirby B.M."/>
            <person name="Clavaud C."/>
            <person name="Farcet C."/>
            <person name="Breton L."/>
            <person name="Trindade M.I."/>
        </authorList>
    </citation>
    <scope>NUCLEOTIDE SEQUENCE</scope>
</reference>
<accession>A0A2H4J8K1</accession>
<evidence type="ECO:0000259" key="1">
    <source>
        <dbReference type="PROSITE" id="PS51199"/>
    </source>
</evidence>